<dbReference type="EMBL" id="CP046147">
    <property type="protein sequence ID" value="WFG39100.1"/>
    <property type="molecule type" value="Genomic_DNA"/>
</dbReference>
<dbReference type="Proteomes" id="UP001219901">
    <property type="component" value="Chromosome"/>
</dbReference>
<dbReference type="EMBL" id="WMBE01000001">
    <property type="protein sequence ID" value="MDG0866180.1"/>
    <property type="molecule type" value="Genomic_DNA"/>
</dbReference>
<protein>
    <submittedName>
        <fullName evidence="3">DUF1059 domain-containing protein</fullName>
    </submittedName>
</protein>
<reference evidence="4 5" key="1">
    <citation type="submission" date="2019-11" db="EMBL/GenBank/DDBJ databases">
        <authorList>
            <person name="Cho J.-C."/>
        </authorList>
    </citation>
    <scope>NUCLEOTIDE SEQUENCE [LARGE SCALE GENOMIC DNA]</scope>
    <source>
        <strain evidence="3 4">JH1073</strain>
        <strain evidence="2 5">JH702</strain>
    </source>
</reference>
<dbReference type="InterPro" id="IPR009409">
    <property type="entry name" value="DUF1059"/>
</dbReference>
<accession>A0AAJ5ZDT6</accession>
<feature type="region of interest" description="Disordered" evidence="1">
    <location>
        <begin position="57"/>
        <end position="81"/>
    </location>
</feature>
<sequence>MAMTITCAAMGYDCGYGVTGRDMDQILSGIKHHSLEFHGYSEEELNSPDVIERWKGEIRQSARPDAIRTPRDESDRDVKPH</sequence>
<dbReference type="Pfam" id="PF06348">
    <property type="entry name" value="DUF1059"/>
    <property type="match status" value="1"/>
</dbReference>
<gene>
    <name evidence="2" type="ORF">GKO46_03735</name>
    <name evidence="3" type="ORF">GKO48_05525</name>
</gene>
<proteinExistence type="predicted"/>
<evidence type="ECO:0000256" key="1">
    <source>
        <dbReference type="SAM" id="MobiDB-lite"/>
    </source>
</evidence>
<dbReference type="Proteomes" id="UP001321249">
    <property type="component" value="Unassembled WGS sequence"/>
</dbReference>
<reference evidence="4" key="3">
    <citation type="submission" date="2023-06" db="EMBL/GenBank/DDBJ databases">
        <title>Pangenomics reveal diversification of enzyme families and niche specialization in globally abundant SAR202 bacteria.</title>
        <authorList>
            <person name="Saw J.H.W."/>
        </authorList>
    </citation>
    <scope>NUCLEOTIDE SEQUENCE [LARGE SCALE GENOMIC DNA]</scope>
    <source>
        <strain evidence="4">JH1073</strain>
    </source>
</reference>
<evidence type="ECO:0000313" key="3">
    <source>
        <dbReference type="EMBL" id="WFG39100.1"/>
    </source>
</evidence>
<organism evidence="3 4">
    <name type="scientific">Candidatus Lucifugimonas marina</name>
    <dbReference type="NCBI Taxonomy" id="3038979"/>
    <lineage>
        <taxon>Bacteria</taxon>
        <taxon>Bacillati</taxon>
        <taxon>Chloroflexota</taxon>
        <taxon>Dehalococcoidia</taxon>
        <taxon>SAR202 cluster</taxon>
        <taxon>Candidatus Lucifugimonadales</taxon>
        <taxon>Candidatus Lucifugimonadaceae</taxon>
        <taxon>Candidatus Lucifugimonas</taxon>
    </lineage>
</organism>
<name>A0AAJ5ZDT6_9CHLR</name>
<reference evidence="3" key="2">
    <citation type="journal article" date="2023" name="Nat. Commun.">
        <title>Cultivation of marine bacteria of the SAR202 clade.</title>
        <authorList>
            <person name="Lim Y."/>
            <person name="Seo J.H."/>
            <person name="Giovannoni S.J."/>
            <person name="Kang I."/>
            <person name="Cho J.C."/>
        </authorList>
    </citation>
    <scope>NUCLEOTIDE SEQUENCE</scope>
    <source>
        <strain evidence="3">JH1073</strain>
    </source>
</reference>
<evidence type="ECO:0000313" key="4">
    <source>
        <dbReference type="Proteomes" id="UP001219901"/>
    </source>
</evidence>
<dbReference type="AlphaFoldDB" id="A0AAJ5ZDT6"/>
<evidence type="ECO:0000313" key="5">
    <source>
        <dbReference type="Proteomes" id="UP001321249"/>
    </source>
</evidence>
<keyword evidence="4" id="KW-1185">Reference proteome</keyword>
<evidence type="ECO:0000313" key="2">
    <source>
        <dbReference type="EMBL" id="MDG0866180.1"/>
    </source>
</evidence>